<protein>
    <submittedName>
        <fullName evidence="2">Uncharacterized protein</fullName>
    </submittedName>
</protein>
<organism evidence="2">
    <name type="scientific">Timema shepardi</name>
    <name type="common">Walking stick</name>
    <dbReference type="NCBI Taxonomy" id="629360"/>
    <lineage>
        <taxon>Eukaryota</taxon>
        <taxon>Metazoa</taxon>
        <taxon>Ecdysozoa</taxon>
        <taxon>Arthropoda</taxon>
        <taxon>Hexapoda</taxon>
        <taxon>Insecta</taxon>
        <taxon>Pterygota</taxon>
        <taxon>Neoptera</taxon>
        <taxon>Polyneoptera</taxon>
        <taxon>Phasmatodea</taxon>
        <taxon>Timematodea</taxon>
        <taxon>Timematoidea</taxon>
        <taxon>Timematidae</taxon>
        <taxon>Timema</taxon>
    </lineage>
</organism>
<evidence type="ECO:0000256" key="1">
    <source>
        <dbReference type="SAM" id="MobiDB-lite"/>
    </source>
</evidence>
<name>A0A7R9AKW0_TIMSH</name>
<gene>
    <name evidence="2" type="ORF">TSIB3V08_LOCUS531</name>
</gene>
<reference evidence="2" key="1">
    <citation type="submission" date="2020-11" db="EMBL/GenBank/DDBJ databases">
        <authorList>
            <person name="Tran Van P."/>
        </authorList>
    </citation>
    <scope>NUCLEOTIDE SEQUENCE</scope>
</reference>
<proteinExistence type="predicted"/>
<sequence>MMEPYENQSPHPDNRLWYTKPGFKPRPSSHRQTKPDDTDAFVRMLIALNERWTPDAFIRIGYPLTQWIKKKEQQRACLPSSHCREPALPNVYLRVPQCRGVGKGWEGLPPLLREVQKRDQMENTPEDLPSSNQTQHRWKTIVGSWKEYDSIAGCCYVAYHTAPPGGYMTVVRARGANSLAYNPLGTPSIPYAPNTTTLRINRMENSINEILTKDDDMGIDKFWKLSMYSIPYVLYLDTRRIVQMSFQVLGDNILPHLQTIAGHFTSRATDLSKDSSCAEIVSKKMLDATRTRLLDSTEISLLDSTGISLLARARIRLLDAIRTKLLDATCSSSFVVGCWIRSIANSSKLMRLKNFTMNVSKKAPDTNVQYKDYIRFIQSTNQSEAHNLRTVVVKGKYISSKGPTSVVALQGTSLLGLYSSFSRDVVS</sequence>
<dbReference type="EMBL" id="OC000134">
    <property type="protein sequence ID" value="CAD7256247.1"/>
    <property type="molecule type" value="Genomic_DNA"/>
</dbReference>
<feature type="compositionally biased region" description="Polar residues" evidence="1">
    <location>
        <begin position="1"/>
        <end position="11"/>
    </location>
</feature>
<evidence type="ECO:0000313" key="2">
    <source>
        <dbReference type="EMBL" id="CAD7256247.1"/>
    </source>
</evidence>
<dbReference type="AlphaFoldDB" id="A0A7R9AKW0"/>
<feature type="region of interest" description="Disordered" evidence="1">
    <location>
        <begin position="1"/>
        <end position="36"/>
    </location>
</feature>
<accession>A0A7R9AKW0</accession>